<feature type="domain" description="Phosphatidic acid phosphatase type 2/haloperoxidase" evidence="2">
    <location>
        <begin position="134"/>
        <end position="254"/>
    </location>
</feature>
<reference evidence="3 4" key="1">
    <citation type="submission" date="2016-10" db="EMBL/GenBank/DDBJ databases">
        <authorList>
            <person name="de Groot N.N."/>
        </authorList>
    </citation>
    <scope>NUCLEOTIDE SEQUENCE [LARGE SCALE GENOMIC DNA]</scope>
    <source>
        <strain evidence="3 4">DSM 26130</strain>
    </source>
</reference>
<dbReference type="InterPro" id="IPR036938">
    <property type="entry name" value="PAP2/HPO_sf"/>
</dbReference>
<accession>A0A1I1VZE6</accession>
<name>A0A1I1VZE6_9BACT</name>
<organism evidence="3 4">
    <name type="scientific">Spirosoma endophyticum</name>
    <dbReference type="NCBI Taxonomy" id="662367"/>
    <lineage>
        <taxon>Bacteria</taxon>
        <taxon>Pseudomonadati</taxon>
        <taxon>Bacteroidota</taxon>
        <taxon>Cytophagia</taxon>
        <taxon>Cytophagales</taxon>
        <taxon>Cytophagaceae</taxon>
        <taxon>Spirosoma</taxon>
    </lineage>
</organism>
<dbReference type="AlphaFoldDB" id="A0A1I1VZE6"/>
<keyword evidence="1" id="KW-0812">Transmembrane</keyword>
<dbReference type="InterPro" id="IPR000326">
    <property type="entry name" value="PAP2/HPO"/>
</dbReference>
<keyword evidence="4" id="KW-1185">Reference proteome</keyword>
<proteinExistence type="predicted"/>
<dbReference type="Gene3D" id="1.20.144.10">
    <property type="entry name" value="Phosphatidic acid phosphatase type 2/haloperoxidase"/>
    <property type="match status" value="1"/>
</dbReference>
<dbReference type="Pfam" id="PF01569">
    <property type="entry name" value="PAP2"/>
    <property type="match status" value="1"/>
</dbReference>
<protein>
    <submittedName>
        <fullName evidence="3">PAP2 superfamily protein</fullName>
    </submittedName>
</protein>
<evidence type="ECO:0000313" key="4">
    <source>
        <dbReference type="Proteomes" id="UP000198598"/>
    </source>
</evidence>
<evidence type="ECO:0000259" key="2">
    <source>
        <dbReference type="SMART" id="SM00014"/>
    </source>
</evidence>
<dbReference type="CDD" id="cd01610">
    <property type="entry name" value="PAP2_like"/>
    <property type="match status" value="1"/>
</dbReference>
<dbReference type="STRING" id="662367.SAMN05216167_10854"/>
<sequence length="291" mass="31844">MIKLKSVVEISPKSFLRKSQTIIAAFIIYHASCIISFAQSPYELKTARELTWVGVGVASMGVSLALDHTVDPLTQSEIATLNRAEINAFDRNATYHWSTRAGRLSDVTLLGNVALAGALALGTKPMRQDVKTVAIMYVETMLLANGIEGSVKAITQRTRPFVYNSDAPLDEKLTRDARQSFFSGHAASSFATAVFTGEVFRHYFPHSRLKPVVWIGSLGLATATAVLRYEAGKHYPTDLITGAAFGTLVGWGVPKLHEVKNRSNLGRRLDVQPWSNGSTNGIYVRLAVFSR</sequence>
<gene>
    <name evidence="3" type="ORF">SAMN05216167_10854</name>
</gene>
<evidence type="ECO:0000313" key="3">
    <source>
        <dbReference type="EMBL" id="SFD88185.1"/>
    </source>
</evidence>
<dbReference type="Proteomes" id="UP000198598">
    <property type="component" value="Unassembled WGS sequence"/>
</dbReference>
<dbReference type="SMART" id="SM00014">
    <property type="entry name" value="acidPPc"/>
    <property type="match status" value="1"/>
</dbReference>
<feature type="transmembrane region" description="Helical" evidence="1">
    <location>
        <begin position="21"/>
        <end position="38"/>
    </location>
</feature>
<evidence type="ECO:0000256" key="1">
    <source>
        <dbReference type="SAM" id="Phobius"/>
    </source>
</evidence>
<dbReference type="OrthoDB" id="9806134at2"/>
<dbReference type="SUPFAM" id="SSF48317">
    <property type="entry name" value="Acid phosphatase/Vanadium-dependent haloperoxidase"/>
    <property type="match status" value="1"/>
</dbReference>
<keyword evidence="1" id="KW-1133">Transmembrane helix</keyword>
<dbReference type="RefSeq" id="WP_093829364.1">
    <property type="nucleotide sequence ID" value="NZ_FOLQ01000008.1"/>
</dbReference>
<dbReference type="EMBL" id="FOLQ01000008">
    <property type="protein sequence ID" value="SFD88185.1"/>
    <property type="molecule type" value="Genomic_DNA"/>
</dbReference>
<keyword evidence="1" id="KW-0472">Membrane</keyword>